<evidence type="ECO:0000313" key="1">
    <source>
        <dbReference type="EMBL" id="CCX07350.1"/>
    </source>
</evidence>
<dbReference type="AlphaFoldDB" id="U4KZZ8"/>
<accession>U4KZZ8</accession>
<gene>
    <name evidence="1" type="ORF">PCON_06939</name>
</gene>
<sequence length="79" mass="8765">MWQHQPCRYCSAILSLFGSAFYSSPSNIIRLGVLSTPGLLIPYGNQQLLSGRRVEKSTLVFSSDSSPRHRGLILACMYS</sequence>
<dbReference type="EMBL" id="HF935349">
    <property type="protein sequence ID" value="CCX07350.1"/>
    <property type="molecule type" value="Genomic_DNA"/>
</dbReference>
<reference evidence="1 2" key="1">
    <citation type="journal article" date="2013" name="PLoS Genet.">
        <title>The genome and development-dependent transcriptomes of Pyronema confluens: a window into fungal evolution.</title>
        <authorList>
            <person name="Traeger S."/>
            <person name="Altegoer F."/>
            <person name="Freitag M."/>
            <person name="Gabaldon T."/>
            <person name="Kempken F."/>
            <person name="Kumar A."/>
            <person name="Marcet-Houben M."/>
            <person name="Poggeler S."/>
            <person name="Stajich J.E."/>
            <person name="Nowrousian M."/>
        </authorList>
    </citation>
    <scope>NUCLEOTIDE SEQUENCE [LARGE SCALE GENOMIC DNA]</scope>
    <source>
        <strain evidence="2">CBS 100304</strain>
        <tissue evidence="1">Vegetative mycelium</tissue>
    </source>
</reference>
<organism evidence="1 2">
    <name type="scientific">Pyronema omphalodes (strain CBS 100304)</name>
    <name type="common">Pyronema confluens</name>
    <dbReference type="NCBI Taxonomy" id="1076935"/>
    <lineage>
        <taxon>Eukaryota</taxon>
        <taxon>Fungi</taxon>
        <taxon>Dikarya</taxon>
        <taxon>Ascomycota</taxon>
        <taxon>Pezizomycotina</taxon>
        <taxon>Pezizomycetes</taxon>
        <taxon>Pezizales</taxon>
        <taxon>Pyronemataceae</taxon>
        <taxon>Pyronema</taxon>
    </lineage>
</organism>
<proteinExistence type="predicted"/>
<protein>
    <submittedName>
        <fullName evidence="1">Uncharacterized protein</fullName>
    </submittedName>
</protein>
<evidence type="ECO:0000313" key="2">
    <source>
        <dbReference type="Proteomes" id="UP000018144"/>
    </source>
</evidence>
<name>U4KZZ8_PYROM</name>
<keyword evidence="2" id="KW-1185">Reference proteome</keyword>
<dbReference type="Proteomes" id="UP000018144">
    <property type="component" value="Unassembled WGS sequence"/>
</dbReference>